<keyword evidence="1" id="KW-0472">Membrane</keyword>
<dbReference type="GeneID" id="28984845"/>
<keyword evidence="1" id="KW-0812">Transmembrane</keyword>
<dbReference type="AlphaFoldDB" id="A0A0J0XEV2"/>
<evidence type="ECO:0000313" key="2">
    <source>
        <dbReference type="EMBL" id="KLT39595.1"/>
    </source>
</evidence>
<dbReference type="RefSeq" id="XP_018276086.1">
    <property type="nucleotide sequence ID" value="XM_018424242.1"/>
</dbReference>
<evidence type="ECO:0000256" key="1">
    <source>
        <dbReference type="SAM" id="Phobius"/>
    </source>
</evidence>
<evidence type="ECO:0000313" key="3">
    <source>
        <dbReference type="Proteomes" id="UP000053611"/>
    </source>
</evidence>
<feature type="transmembrane region" description="Helical" evidence="1">
    <location>
        <begin position="12"/>
        <end position="34"/>
    </location>
</feature>
<dbReference type="Proteomes" id="UP000053611">
    <property type="component" value="Unassembled WGS sequence"/>
</dbReference>
<organism evidence="2 3">
    <name type="scientific">Cutaneotrichosporon oleaginosum</name>
    <dbReference type="NCBI Taxonomy" id="879819"/>
    <lineage>
        <taxon>Eukaryota</taxon>
        <taxon>Fungi</taxon>
        <taxon>Dikarya</taxon>
        <taxon>Basidiomycota</taxon>
        <taxon>Agaricomycotina</taxon>
        <taxon>Tremellomycetes</taxon>
        <taxon>Trichosporonales</taxon>
        <taxon>Trichosporonaceae</taxon>
        <taxon>Cutaneotrichosporon</taxon>
    </lineage>
</organism>
<accession>A0A0J0XEV2</accession>
<proteinExistence type="predicted"/>
<protein>
    <submittedName>
        <fullName evidence="2">Uncharacterized protein</fullName>
    </submittedName>
</protein>
<keyword evidence="3" id="KW-1185">Reference proteome</keyword>
<keyword evidence="1" id="KW-1133">Transmembrane helix</keyword>
<sequence>MEQIIDSLDTPSSWFAMLFGLVWAAVRAALTLCIEQGACIHSSRKPGLLFWHQSLRRVSQTRMYSSVRYLLLRSIESHHAHI</sequence>
<reference evidence="2 3" key="1">
    <citation type="submission" date="2015-03" db="EMBL/GenBank/DDBJ databases">
        <title>Genomics and transcriptomics of the oil-accumulating basidiomycete yeast T. oleaginosus allow insights into substrate utilization and the diverse evolutionary trajectories of mating systems in fungi.</title>
        <authorList>
            <consortium name="DOE Joint Genome Institute"/>
            <person name="Kourist R."/>
            <person name="Kracht O."/>
            <person name="Bracharz F."/>
            <person name="Lipzen A."/>
            <person name="Nolan M."/>
            <person name="Ohm R."/>
            <person name="Grigoriev I."/>
            <person name="Sun S."/>
            <person name="Heitman J."/>
            <person name="Bruck T."/>
            <person name="Nowrousian M."/>
        </authorList>
    </citation>
    <scope>NUCLEOTIDE SEQUENCE [LARGE SCALE GENOMIC DNA]</scope>
    <source>
        <strain evidence="2 3">IBC0246</strain>
    </source>
</reference>
<dbReference type="EMBL" id="KQ087254">
    <property type="protein sequence ID" value="KLT39595.1"/>
    <property type="molecule type" value="Genomic_DNA"/>
</dbReference>
<gene>
    <name evidence="2" type="ORF">CC85DRAFT_288391</name>
</gene>
<name>A0A0J0XEV2_9TREE</name>